<dbReference type="EMBL" id="VMRJ01000001">
    <property type="protein sequence ID" value="TVT43625.1"/>
    <property type="molecule type" value="Genomic_DNA"/>
</dbReference>
<dbReference type="SMART" id="SM00347">
    <property type="entry name" value="HTH_MARR"/>
    <property type="match status" value="1"/>
</dbReference>
<keyword evidence="3" id="KW-1185">Reference proteome</keyword>
<evidence type="ECO:0000313" key="2">
    <source>
        <dbReference type="EMBL" id="TVT43625.1"/>
    </source>
</evidence>
<dbReference type="InterPro" id="IPR036390">
    <property type="entry name" value="WH_DNA-bd_sf"/>
</dbReference>
<dbReference type="SUPFAM" id="SSF46785">
    <property type="entry name" value="Winged helix' DNA-binding domain"/>
    <property type="match status" value="1"/>
</dbReference>
<dbReference type="Gene3D" id="1.10.10.10">
    <property type="entry name" value="Winged helix-like DNA-binding domain superfamily/Winged helix DNA-binding domain"/>
    <property type="match status" value="1"/>
</dbReference>
<sequence>MRLEDEIKQPTFQSEAHKAYLNVVYTAGWLGQRQMAAFKPYGLTSPQFNVLRILRGQHPLPATVALLIERMLDKTSNASRIVDKLEEKKLVTRTVCPANRRAVDIRITEAGLRLLRQIDEDEHANPARGSLDRLTAAEQRQLNTLLDKIRA</sequence>
<dbReference type="InterPro" id="IPR039422">
    <property type="entry name" value="MarR/SlyA-like"/>
</dbReference>
<dbReference type="PRINTS" id="PR00598">
    <property type="entry name" value="HTHMARR"/>
</dbReference>
<gene>
    <name evidence="2" type="ORF">FNT36_05950</name>
</gene>
<dbReference type="RefSeq" id="WP_144845305.1">
    <property type="nucleotide sequence ID" value="NZ_VMRJ01000001.1"/>
</dbReference>
<reference evidence="2 3" key="1">
    <citation type="submission" date="2019-07" db="EMBL/GenBank/DDBJ databases">
        <title>Hymenobacter sp. straun FUR1 Genome sequencing and assembly.</title>
        <authorList>
            <person name="Chhetri G."/>
        </authorList>
    </citation>
    <scope>NUCLEOTIDE SEQUENCE [LARGE SCALE GENOMIC DNA]</scope>
    <source>
        <strain evidence="2 3">Fur1</strain>
    </source>
</reference>
<evidence type="ECO:0000259" key="1">
    <source>
        <dbReference type="PROSITE" id="PS50995"/>
    </source>
</evidence>
<proteinExistence type="predicted"/>
<dbReference type="GO" id="GO:0003700">
    <property type="term" value="F:DNA-binding transcription factor activity"/>
    <property type="evidence" value="ECO:0007669"/>
    <property type="project" value="InterPro"/>
</dbReference>
<dbReference type="GO" id="GO:0006950">
    <property type="term" value="P:response to stress"/>
    <property type="evidence" value="ECO:0007669"/>
    <property type="project" value="TreeGrafter"/>
</dbReference>
<protein>
    <submittedName>
        <fullName evidence="2">MarR family transcriptional regulator</fullName>
    </submittedName>
</protein>
<feature type="domain" description="HTH marR-type" evidence="1">
    <location>
        <begin position="1"/>
        <end position="151"/>
    </location>
</feature>
<evidence type="ECO:0000313" key="3">
    <source>
        <dbReference type="Proteomes" id="UP000317624"/>
    </source>
</evidence>
<dbReference type="Pfam" id="PF12802">
    <property type="entry name" value="MarR_2"/>
    <property type="match status" value="1"/>
</dbReference>
<dbReference type="InterPro" id="IPR036388">
    <property type="entry name" value="WH-like_DNA-bd_sf"/>
</dbReference>
<dbReference type="Proteomes" id="UP000317624">
    <property type="component" value="Unassembled WGS sequence"/>
</dbReference>
<dbReference type="OrthoDB" id="8635520at2"/>
<accession>A0A558C4A7</accession>
<dbReference type="PANTHER" id="PTHR33164:SF43">
    <property type="entry name" value="HTH-TYPE TRANSCRIPTIONAL REPRESSOR YETL"/>
    <property type="match status" value="1"/>
</dbReference>
<comment type="caution">
    <text evidence="2">The sequence shown here is derived from an EMBL/GenBank/DDBJ whole genome shotgun (WGS) entry which is preliminary data.</text>
</comment>
<dbReference type="PANTHER" id="PTHR33164">
    <property type="entry name" value="TRANSCRIPTIONAL REGULATOR, MARR FAMILY"/>
    <property type="match status" value="1"/>
</dbReference>
<dbReference type="AlphaFoldDB" id="A0A558C4A7"/>
<dbReference type="PROSITE" id="PS50995">
    <property type="entry name" value="HTH_MARR_2"/>
    <property type="match status" value="1"/>
</dbReference>
<name>A0A558C4A7_9BACT</name>
<dbReference type="InterPro" id="IPR000835">
    <property type="entry name" value="HTH_MarR-typ"/>
</dbReference>
<organism evidence="2 3">
    <name type="scientific">Hymenobacter setariae</name>
    <dbReference type="NCBI Taxonomy" id="2594794"/>
    <lineage>
        <taxon>Bacteria</taxon>
        <taxon>Pseudomonadati</taxon>
        <taxon>Bacteroidota</taxon>
        <taxon>Cytophagia</taxon>
        <taxon>Cytophagales</taxon>
        <taxon>Hymenobacteraceae</taxon>
        <taxon>Hymenobacter</taxon>
    </lineage>
</organism>